<name>A0AAN8UN95_9MAGN</name>
<dbReference type="GO" id="GO:0016567">
    <property type="term" value="P:protein ubiquitination"/>
    <property type="evidence" value="ECO:0007669"/>
    <property type="project" value="TreeGrafter"/>
</dbReference>
<dbReference type="GO" id="GO:0061630">
    <property type="term" value="F:ubiquitin protein ligase activity"/>
    <property type="evidence" value="ECO:0007669"/>
    <property type="project" value="TreeGrafter"/>
</dbReference>
<dbReference type="SUPFAM" id="SSF57850">
    <property type="entry name" value="RING/U-box"/>
    <property type="match status" value="1"/>
</dbReference>
<dbReference type="SMART" id="SM00184">
    <property type="entry name" value="RING"/>
    <property type="match status" value="1"/>
</dbReference>
<dbReference type="AlphaFoldDB" id="A0AAN8UN95"/>
<keyword evidence="1" id="KW-0479">Metal-binding</keyword>
<dbReference type="GO" id="GO:0008270">
    <property type="term" value="F:zinc ion binding"/>
    <property type="evidence" value="ECO:0007669"/>
    <property type="project" value="UniProtKB-KW"/>
</dbReference>
<evidence type="ECO:0000256" key="1">
    <source>
        <dbReference type="ARBA" id="ARBA00022723"/>
    </source>
</evidence>
<dbReference type="CDD" id="cd23121">
    <property type="entry name" value="RING-H2_RHA1-like"/>
    <property type="match status" value="1"/>
</dbReference>
<dbReference type="PROSITE" id="PS50089">
    <property type="entry name" value="ZF_RING_2"/>
    <property type="match status" value="1"/>
</dbReference>
<dbReference type="EMBL" id="JBAMMX010000021">
    <property type="protein sequence ID" value="KAK6920093.1"/>
    <property type="molecule type" value="Genomic_DNA"/>
</dbReference>
<evidence type="ECO:0000313" key="7">
    <source>
        <dbReference type="Proteomes" id="UP001370490"/>
    </source>
</evidence>
<dbReference type="PANTHER" id="PTHR45969">
    <property type="entry name" value="RING ZINC FINGER PROTEIN-RELATED"/>
    <property type="match status" value="1"/>
</dbReference>
<organism evidence="6 7">
    <name type="scientific">Dillenia turbinata</name>
    <dbReference type="NCBI Taxonomy" id="194707"/>
    <lineage>
        <taxon>Eukaryota</taxon>
        <taxon>Viridiplantae</taxon>
        <taxon>Streptophyta</taxon>
        <taxon>Embryophyta</taxon>
        <taxon>Tracheophyta</taxon>
        <taxon>Spermatophyta</taxon>
        <taxon>Magnoliopsida</taxon>
        <taxon>eudicotyledons</taxon>
        <taxon>Gunneridae</taxon>
        <taxon>Pentapetalae</taxon>
        <taxon>Dilleniales</taxon>
        <taxon>Dilleniaceae</taxon>
        <taxon>Dillenia</taxon>
    </lineage>
</organism>
<protein>
    <submittedName>
        <fullName evidence="6">Zinc finger, RING-type</fullName>
    </submittedName>
</protein>
<proteinExistence type="predicted"/>
<dbReference type="InterPro" id="IPR013083">
    <property type="entry name" value="Znf_RING/FYVE/PHD"/>
</dbReference>
<accession>A0AAN8UN95</accession>
<gene>
    <name evidence="6" type="ORF">RJ641_015997</name>
</gene>
<evidence type="ECO:0000256" key="2">
    <source>
        <dbReference type="ARBA" id="ARBA00022771"/>
    </source>
</evidence>
<dbReference type="Pfam" id="PF13639">
    <property type="entry name" value="zf-RING_2"/>
    <property type="match status" value="1"/>
</dbReference>
<keyword evidence="7" id="KW-1185">Reference proteome</keyword>
<evidence type="ECO:0000256" key="4">
    <source>
        <dbReference type="PROSITE-ProRule" id="PRU00175"/>
    </source>
</evidence>
<evidence type="ECO:0000256" key="3">
    <source>
        <dbReference type="ARBA" id="ARBA00022833"/>
    </source>
</evidence>
<keyword evidence="3" id="KW-0862">Zinc</keyword>
<dbReference type="PANTHER" id="PTHR45969:SF33">
    <property type="entry name" value="RING ZINC FINGER PROTEIN-RELATED"/>
    <property type="match status" value="1"/>
</dbReference>
<dbReference type="InterPro" id="IPR001841">
    <property type="entry name" value="Znf_RING"/>
</dbReference>
<evidence type="ECO:0000259" key="5">
    <source>
        <dbReference type="PROSITE" id="PS50089"/>
    </source>
</evidence>
<comment type="caution">
    <text evidence="6">The sequence shown here is derived from an EMBL/GenBank/DDBJ whole genome shotgun (WGS) entry which is preliminary data.</text>
</comment>
<dbReference type="Proteomes" id="UP001370490">
    <property type="component" value="Unassembled WGS sequence"/>
</dbReference>
<dbReference type="Gene3D" id="3.30.40.10">
    <property type="entry name" value="Zinc/RING finger domain, C3HC4 (zinc finger)"/>
    <property type="match status" value="1"/>
</dbReference>
<feature type="domain" description="RING-type" evidence="5">
    <location>
        <begin position="92"/>
        <end position="135"/>
    </location>
</feature>
<reference evidence="6 7" key="1">
    <citation type="submission" date="2023-12" db="EMBL/GenBank/DDBJ databases">
        <title>A high-quality genome assembly for Dillenia turbinata (Dilleniales).</title>
        <authorList>
            <person name="Chanderbali A."/>
        </authorList>
    </citation>
    <scope>NUCLEOTIDE SEQUENCE [LARGE SCALE GENOMIC DNA]</scope>
    <source>
        <strain evidence="6">LSX21</strain>
        <tissue evidence="6">Leaf</tissue>
    </source>
</reference>
<evidence type="ECO:0000313" key="6">
    <source>
        <dbReference type="EMBL" id="KAK6920093.1"/>
    </source>
</evidence>
<keyword evidence="2 4" id="KW-0863">Zinc-finger</keyword>
<sequence length="303" mass="34312">MGFPVGYTELLLPKLLLHALSLLTHLRTFLFSLFRFLGLDDFLEPTISWPNPPDPAHDPVHLLDPPISALLIRELLPIVKFSDLTDDPPESCAVCLYEFEGKEEIRRLANCKHIFHRTCLDRWMDCDQKTCPLCRTQFVPCELQEEFNERFWAASGVISSDLYSVRCAKCRNTTIGANRRYTSSYRGEADLTKRNSDVTLVMVEINNEEEGNFVEDSWLEDKFVEDSQLRGNLELDGVVGGHRFVHVVVEMKIRTVEELADPNETYAGQQALASLAVAQVWHLSCPSLPCVVSAMLLGLAVKQ</sequence>